<dbReference type="GO" id="GO:0005886">
    <property type="term" value="C:plasma membrane"/>
    <property type="evidence" value="ECO:0007669"/>
    <property type="project" value="UniProtKB-SubCell"/>
</dbReference>
<dbReference type="PANTHER" id="PTHR43663">
    <property type="entry name" value="CHROMATE TRANSPORT PROTEIN-RELATED"/>
    <property type="match status" value="1"/>
</dbReference>
<dbReference type="OMA" id="DMHRFLV"/>
<dbReference type="InterPro" id="IPR003370">
    <property type="entry name" value="Chromate_transpt"/>
</dbReference>
<dbReference type="InterPro" id="IPR052518">
    <property type="entry name" value="CHR_Transporter"/>
</dbReference>
<evidence type="ECO:0000256" key="6">
    <source>
        <dbReference type="ARBA" id="ARBA00023136"/>
    </source>
</evidence>
<dbReference type="GO" id="GO:0015109">
    <property type="term" value="F:chromate transmembrane transporter activity"/>
    <property type="evidence" value="ECO:0007669"/>
    <property type="project" value="InterPro"/>
</dbReference>
<feature type="transmembrane region" description="Helical" evidence="7">
    <location>
        <begin position="119"/>
        <end position="140"/>
    </location>
</feature>
<name>A0AAC9ITI3_9BURK</name>
<evidence type="ECO:0000256" key="3">
    <source>
        <dbReference type="ARBA" id="ARBA00022475"/>
    </source>
</evidence>
<sequence>MEESEEMISTLASLFLKLSVFSLFAFGGINALLPTLYDLAVNQEQWINGQTFADYFAIAQAAPGPNLMTVTLIGWNVGGIFGAAIATLAIAWPSSIMIYFLQRSINNMQDKDKQKSIQFAAGALAVGLVLSASWQIALQINQSTAAYLLTIGTIAITFFTRWHPLYLIVIGALLGVMGFI</sequence>
<feature type="transmembrane region" description="Helical" evidence="7">
    <location>
        <begin position="73"/>
        <end position="99"/>
    </location>
</feature>
<comment type="similarity">
    <text evidence="2">Belongs to the chromate ion transporter (CHR) (TC 2.A.51) family.</text>
</comment>
<organism evidence="8 9">
    <name type="scientific">Polynucleobacter asymbioticus</name>
    <dbReference type="NCBI Taxonomy" id="576611"/>
    <lineage>
        <taxon>Bacteria</taxon>
        <taxon>Pseudomonadati</taxon>
        <taxon>Pseudomonadota</taxon>
        <taxon>Betaproteobacteria</taxon>
        <taxon>Burkholderiales</taxon>
        <taxon>Burkholderiaceae</taxon>
        <taxon>Polynucleobacter</taxon>
    </lineage>
</organism>
<protein>
    <submittedName>
        <fullName evidence="8">Chromate transporter</fullName>
    </submittedName>
</protein>
<evidence type="ECO:0000256" key="7">
    <source>
        <dbReference type="SAM" id="Phobius"/>
    </source>
</evidence>
<evidence type="ECO:0000256" key="5">
    <source>
        <dbReference type="ARBA" id="ARBA00022989"/>
    </source>
</evidence>
<evidence type="ECO:0000313" key="9">
    <source>
        <dbReference type="Proteomes" id="UP000182060"/>
    </source>
</evidence>
<evidence type="ECO:0000313" key="8">
    <source>
        <dbReference type="EMBL" id="APC00652.1"/>
    </source>
</evidence>
<gene>
    <name evidence="8" type="ORF">AOC25_02935</name>
</gene>
<comment type="subcellular location">
    <subcellularLocation>
        <location evidence="1">Cell membrane</location>
        <topology evidence="1">Multi-pass membrane protein</topology>
    </subcellularLocation>
</comment>
<dbReference type="EMBL" id="CP015017">
    <property type="protein sequence ID" value="APC00652.1"/>
    <property type="molecule type" value="Genomic_DNA"/>
</dbReference>
<dbReference type="PANTHER" id="PTHR43663:SF1">
    <property type="entry name" value="CHROMATE TRANSPORTER"/>
    <property type="match status" value="1"/>
</dbReference>
<feature type="transmembrane region" description="Helical" evidence="7">
    <location>
        <begin position="146"/>
        <end position="179"/>
    </location>
</feature>
<keyword evidence="4 7" id="KW-0812">Transmembrane</keyword>
<keyword evidence="3" id="KW-1003">Cell membrane</keyword>
<dbReference type="Proteomes" id="UP000182060">
    <property type="component" value="Chromosome"/>
</dbReference>
<keyword evidence="6 7" id="KW-0472">Membrane</keyword>
<dbReference type="Pfam" id="PF02417">
    <property type="entry name" value="Chromate_transp"/>
    <property type="match status" value="1"/>
</dbReference>
<proteinExistence type="inferred from homology"/>
<evidence type="ECO:0000256" key="4">
    <source>
        <dbReference type="ARBA" id="ARBA00022692"/>
    </source>
</evidence>
<feature type="transmembrane region" description="Helical" evidence="7">
    <location>
        <begin position="12"/>
        <end position="33"/>
    </location>
</feature>
<accession>A0AAC9ITI3</accession>
<keyword evidence="5 7" id="KW-1133">Transmembrane helix</keyword>
<dbReference type="RefSeq" id="WP_011902324.1">
    <property type="nucleotide sequence ID" value="NZ_CP015016.1"/>
</dbReference>
<dbReference type="AlphaFoldDB" id="A0AAC9ITI3"/>
<dbReference type="GeneID" id="31480833"/>
<evidence type="ECO:0000256" key="2">
    <source>
        <dbReference type="ARBA" id="ARBA00005262"/>
    </source>
</evidence>
<reference evidence="8" key="1">
    <citation type="journal article" date="2017" name="Appl. Environ. Microbiol.">
        <title>Microdiversification of a pelagic Polynucleobacter species is mainly driven by acquisition of genomic islands from a partially interspecific gene pool.</title>
        <authorList>
            <person name="Hoetzinger M."/>
            <person name="Hahn M.W."/>
            <person name="Jezberova J."/>
            <person name="Schmidt J."/>
            <person name="Koll U."/>
        </authorList>
    </citation>
    <scope>NUCLEOTIDE SEQUENCE</scope>
    <source>
        <strain evidence="8">MWH-RechtKol4</strain>
    </source>
</reference>
<evidence type="ECO:0000256" key="1">
    <source>
        <dbReference type="ARBA" id="ARBA00004651"/>
    </source>
</evidence>